<comment type="cofactor">
    <cofactor evidence="1">
        <name>Mg(2+)</name>
        <dbReference type="ChEBI" id="CHEBI:18420"/>
    </cofactor>
</comment>
<keyword evidence="7" id="KW-0597">Phosphoprotein</keyword>
<comment type="subcellular location">
    <subcellularLocation>
        <location evidence="2">Cytoplasm</location>
    </subcellularLocation>
</comment>
<evidence type="ECO:0000256" key="9">
    <source>
        <dbReference type="ARBA" id="ARBA00022723"/>
    </source>
</evidence>
<keyword evidence="23" id="KW-1185">Reference proteome</keyword>
<dbReference type="GO" id="GO:0046872">
    <property type="term" value="F:metal ion binding"/>
    <property type="evidence" value="ECO:0007669"/>
    <property type="project" value="UniProtKB-KW"/>
</dbReference>
<dbReference type="PROSITE" id="PS50011">
    <property type="entry name" value="PROTEIN_KINASE_DOM"/>
    <property type="match status" value="1"/>
</dbReference>
<evidence type="ECO:0000256" key="16">
    <source>
        <dbReference type="ARBA" id="ARBA00042936"/>
    </source>
</evidence>
<evidence type="ECO:0000256" key="6">
    <source>
        <dbReference type="ARBA" id="ARBA00022527"/>
    </source>
</evidence>
<dbReference type="Gene3D" id="1.10.510.10">
    <property type="entry name" value="Transferase(Phosphotransferase) domain 1"/>
    <property type="match status" value="1"/>
</dbReference>
<dbReference type="FunFam" id="1.10.510.10:FF:000068">
    <property type="entry name" value="STE20/SPS1-related proline-alanine-rich protein kinase"/>
    <property type="match status" value="1"/>
</dbReference>
<dbReference type="FunFam" id="3.30.200.20:FF:000114">
    <property type="entry name" value="serine/threonine-protein kinase OSR1 isoform X1"/>
    <property type="match status" value="1"/>
</dbReference>
<sequence length="540" mass="59870">MSEDLSSQTWSINKDDYELQEVIGSGATAVVQAAYCVPRKEKVAIKRINLEKCQTSMDELLKEIQGMSQCHHPNIVSYYTSFVVKDELWLVMKLLSGGSVLDVIKHIISKGEHKNGVLDEPSIATVLKEVLQGLEYLHKNGQIHRDLKAGNILLGEDGSVQIADFGVSAFLATGGDMTRNKVRKTFVGTPCWMAPEVMEQVKGYDFKADIWSFGITAIELATGAAPYHKYPPMKVLMLTLQNDPPCLETGITDKEMVKKYGKSLRKMISLCLQRDPEKRPTSSELLKHKFFQKAKNNEFLQEKLLQKTPTITERARKVRRVPGSSGRLHKTEDGQWEWSDDELDEESEEGRAAVAALREQQSKSTRRQVRFSQPLELPPPRSPRIIEGLQNTEIFQPFSSHLQPELPQAAGQGPANTQQTSPTTTPTPAANPAQAPVPGADASPSPISLVLRLRNLKKELNDIRFEFMPGRDTADGVSQELVSAGLVDGRDLVIVAANLQKIVEEPHSNKNVTFKLASGVESSEIPDDVKLLGFAQLSIN</sequence>
<dbReference type="FunFam" id="3.10.20.90:FF:000043">
    <property type="entry name" value="serine/threonine-protein kinase OSR1 isoform X1"/>
    <property type="match status" value="1"/>
</dbReference>
<evidence type="ECO:0000256" key="20">
    <source>
        <dbReference type="SAM" id="MobiDB-lite"/>
    </source>
</evidence>
<dbReference type="Gene3D" id="3.10.20.90">
    <property type="entry name" value="Phosphatidylinositol 3-kinase Catalytic Subunit, Chain A, domain 1"/>
    <property type="match status" value="1"/>
</dbReference>
<evidence type="ECO:0000259" key="21">
    <source>
        <dbReference type="PROSITE" id="PS50011"/>
    </source>
</evidence>
<keyword evidence="14" id="KW-0007">Acetylation</keyword>
<dbReference type="GO" id="GO:0004674">
    <property type="term" value="F:protein serine/threonine kinase activity"/>
    <property type="evidence" value="ECO:0007669"/>
    <property type="project" value="UniProtKB-KW"/>
</dbReference>
<keyword evidence="13" id="KW-0460">Magnesium</keyword>
<organism evidence="22 23">
    <name type="scientific">Cyprinus carpio</name>
    <name type="common">Common carp</name>
    <dbReference type="NCBI Taxonomy" id="7962"/>
    <lineage>
        <taxon>Eukaryota</taxon>
        <taxon>Metazoa</taxon>
        <taxon>Chordata</taxon>
        <taxon>Craniata</taxon>
        <taxon>Vertebrata</taxon>
        <taxon>Euteleostomi</taxon>
        <taxon>Actinopterygii</taxon>
        <taxon>Neopterygii</taxon>
        <taxon>Teleostei</taxon>
        <taxon>Ostariophysi</taxon>
        <taxon>Cypriniformes</taxon>
        <taxon>Cyprinidae</taxon>
        <taxon>Cyprininae</taxon>
        <taxon>Cyprinus</taxon>
    </lineage>
</organism>
<feature type="region of interest" description="Disordered" evidence="20">
    <location>
        <begin position="318"/>
        <end position="384"/>
    </location>
</feature>
<dbReference type="Pfam" id="PF00069">
    <property type="entry name" value="Pkinase"/>
    <property type="match status" value="1"/>
</dbReference>
<reference evidence="22" key="1">
    <citation type="submission" date="2025-08" db="UniProtKB">
        <authorList>
            <consortium name="Ensembl"/>
        </authorList>
    </citation>
    <scope>IDENTIFICATION</scope>
</reference>
<evidence type="ECO:0000313" key="22">
    <source>
        <dbReference type="Ensembl" id="ENSCCRP00010104913.1"/>
    </source>
</evidence>
<keyword evidence="9" id="KW-0479">Metal-binding</keyword>
<dbReference type="EC" id="2.7.11.1" evidence="4"/>
<evidence type="ECO:0000256" key="19">
    <source>
        <dbReference type="PROSITE-ProRule" id="PRU10141"/>
    </source>
</evidence>
<keyword evidence="12 19" id="KW-0067">ATP-binding</keyword>
<evidence type="ECO:0000313" key="23">
    <source>
        <dbReference type="Proteomes" id="UP000694427"/>
    </source>
</evidence>
<comment type="catalytic activity">
    <reaction evidence="17">
        <text>L-threonyl-[protein] + ATP = O-phospho-L-threonyl-[protein] + ADP + H(+)</text>
        <dbReference type="Rhea" id="RHEA:46608"/>
        <dbReference type="Rhea" id="RHEA-COMP:11060"/>
        <dbReference type="Rhea" id="RHEA-COMP:11605"/>
        <dbReference type="ChEBI" id="CHEBI:15378"/>
        <dbReference type="ChEBI" id="CHEBI:30013"/>
        <dbReference type="ChEBI" id="CHEBI:30616"/>
        <dbReference type="ChEBI" id="CHEBI:61977"/>
        <dbReference type="ChEBI" id="CHEBI:456216"/>
        <dbReference type="EC" id="2.7.11.1"/>
    </reaction>
</comment>
<evidence type="ECO:0000256" key="15">
    <source>
        <dbReference type="ARBA" id="ARBA00040079"/>
    </source>
</evidence>
<feature type="compositionally biased region" description="Low complexity" evidence="20">
    <location>
        <begin position="414"/>
        <end position="436"/>
    </location>
</feature>
<reference evidence="22" key="2">
    <citation type="submission" date="2025-09" db="UniProtKB">
        <authorList>
            <consortium name="Ensembl"/>
        </authorList>
    </citation>
    <scope>IDENTIFICATION</scope>
</reference>
<dbReference type="GO" id="GO:0010820">
    <property type="term" value="P:positive regulation of T cell chemotaxis"/>
    <property type="evidence" value="ECO:0007669"/>
    <property type="project" value="TreeGrafter"/>
</dbReference>
<feature type="compositionally biased region" description="Acidic residues" evidence="20">
    <location>
        <begin position="334"/>
        <end position="348"/>
    </location>
</feature>
<keyword evidence="5" id="KW-0963">Cytoplasm</keyword>
<feature type="binding site" evidence="19">
    <location>
        <position position="46"/>
    </location>
    <ligand>
        <name>ATP</name>
        <dbReference type="ChEBI" id="CHEBI:30616"/>
    </ligand>
</feature>
<evidence type="ECO:0000256" key="5">
    <source>
        <dbReference type="ARBA" id="ARBA00022490"/>
    </source>
</evidence>
<evidence type="ECO:0000256" key="4">
    <source>
        <dbReference type="ARBA" id="ARBA00012513"/>
    </source>
</evidence>
<keyword evidence="11" id="KW-0418">Kinase</keyword>
<comment type="similarity">
    <text evidence="3">Belongs to the protein kinase superfamily. STE Ser/Thr protein kinase family. STE20 subfamily.</text>
</comment>
<gene>
    <name evidence="22" type="primary">LOC109054038</name>
</gene>
<evidence type="ECO:0000256" key="14">
    <source>
        <dbReference type="ARBA" id="ARBA00022990"/>
    </source>
</evidence>
<dbReference type="InterPro" id="IPR024678">
    <property type="entry name" value="Kinase_OSR1/WNK_CCT"/>
</dbReference>
<proteinExistence type="inferred from homology"/>
<protein>
    <recommendedName>
        <fullName evidence="15">Serine/threonine-protein kinase OSR1</fullName>
        <ecNumber evidence="4">2.7.11.1</ecNumber>
    </recommendedName>
    <alternativeName>
        <fullName evidence="16">Oxidative stress-responsive 1 protein</fullName>
    </alternativeName>
</protein>
<dbReference type="Ensembl" id="ENSCCRT00010116579.1">
    <property type="protein sequence ID" value="ENSCCRP00010104913.1"/>
    <property type="gene ID" value="ENSCCRG00010045191.1"/>
</dbReference>
<dbReference type="Proteomes" id="UP000694427">
    <property type="component" value="Unplaced"/>
</dbReference>
<dbReference type="PANTHER" id="PTHR48012:SF1">
    <property type="entry name" value="SERINE_THREONINE-PROTEIN KINASE OSR1"/>
    <property type="match status" value="1"/>
</dbReference>
<evidence type="ECO:0000256" key="12">
    <source>
        <dbReference type="ARBA" id="ARBA00022840"/>
    </source>
</evidence>
<dbReference type="GO" id="GO:0005829">
    <property type="term" value="C:cytosol"/>
    <property type="evidence" value="ECO:0007669"/>
    <property type="project" value="TreeGrafter"/>
</dbReference>
<dbReference type="Gene3D" id="3.30.200.20">
    <property type="entry name" value="Phosphorylase Kinase, domain 1"/>
    <property type="match status" value="1"/>
</dbReference>
<evidence type="ECO:0000256" key="13">
    <source>
        <dbReference type="ARBA" id="ARBA00022842"/>
    </source>
</evidence>
<accession>A0A8C1PIN0</accession>
<keyword evidence="6" id="KW-0723">Serine/threonine-protein kinase</keyword>
<keyword evidence="8" id="KW-0808">Transferase</keyword>
<name>A0A8C1PIN0_CYPCA</name>
<evidence type="ECO:0000256" key="8">
    <source>
        <dbReference type="ARBA" id="ARBA00022679"/>
    </source>
</evidence>
<feature type="domain" description="Protein kinase" evidence="21">
    <location>
        <begin position="17"/>
        <end position="291"/>
    </location>
</feature>
<dbReference type="SUPFAM" id="SSF56112">
    <property type="entry name" value="Protein kinase-like (PK-like)"/>
    <property type="match status" value="1"/>
</dbReference>
<evidence type="ECO:0000256" key="10">
    <source>
        <dbReference type="ARBA" id="ARBA00022741"/>
    </source>
</evidence>
<evidence type="ECO:0000256" key="11">
    <source>
        <dbReference type="ARBA" id="ARBA00022777"/>
    </source>
</evidence>
<dbReference type="InterPro" id="IPR017441">
    <property type="entry name" value="Protein_kinase_ATP_BS"/>
</dbReference>
<evidence type="ECO:0000256" key="1">
    <source>
        <dbReference type="ARBA" id="ARBA00001946"/>
    </source>
</evidence>
<dbReference type="SMART" id="SM00220">
    <property type="entry name" value="S_TKc"/>
    <property type="match status" value="1"/>
</dbReference>
<dbReference type="InterPro" id="IPR000719">
    <property type="entry name" value="Prot_kinase_dom"/>
</dbReference>
<dbReference type="AlphaFoldDB" id="A0A8C1PIN0"/>
<evidence type="ECO:0000256" key="18">
    <source>
        <dbReference type="ARBA" id="ARBA00048679"/>
    </source>
</evidence>
<dbReference type="PANTHER" id="PTHR48012">
    <property type="entry name" value="STERILE20-LIKE KINASE, ISOFORM B-RELATED"/>
    <property type="match status" value="1"/>
</dbReference>
<dbReference type="InterPro" id="IPR011009">
    <property type="entry name" value="Kinase-like_dom_sf"/>
</dbReference>
<comment type="catalytic activity">
    <reaction evidence="18">
        <text>L-seryl-[protein] + ATP = O-phospho-L-seryl-[protein] + ADP + H(+)</text>
        <dbReference type="Rhea" id="RHEA:17989"/>
        <dbReference type="Rhea" id="RHEA-COMP:9863"/>
        <dbReference type="Rhea" id="RHEA-COMP:11604"/>
        <dbReference type="ChEBI" id="CHEBI:15378"/>
        <dbReference type="ChEBI" id="CHEBI:29999"/>
        <dbReference type="ChEBI" id="CHEBI:30616"/>
        <dbReference type="ChEBI" id="CHEBI:83421"/>
        <dbReference type="ChEBI" id="CHEBI:456216"/>
        <dbReference type="EC" id="2.7.11.1"/>
    </reaction>
</comment>
<dbReference type="PROSITE" id="PS00107">
    <property type="entry name" value="PROTEIN_KINASE_ATP"/>
    <property type="match status" value="1"/>
</dbReference>
<dbReference type="Pfam" id="PF12202">
    <property type="entry name" value="OSR1_C"/>
    <property type="match status" value="1"/>
</dbReference>
<evidence type="ECO:0000256" key="17">
    <source>
        <dbReference type="ARBA" id="ARBA00047899"/>
    </source>
</evidence>
<keyword evidence="10 19" id="KW-0547">Nucleotide-binding</keyword>
<evidence type="ECO:0000256" key="7">
    <source>
        <dbReference type="ARBA" id="ARBA00022553"/>
    </source>
</evidence>
<evidence type="ECO:0000256" key="3">
    <source>
        <dbReference type="ARBA" id="ARBA00008874"/>
    </source>
</evidence>
<dbReference type="GO" id="GO:0035556">
    <property type="term" value="P:intracellular signal transduction"/>
    <property type="evidence" value="ECO:0007669"/>
    <property type="project" value="TreeGrafter"/>
</dbReference>
<dbReference type="GO" id="GO:0005524">
    <property type="term" value="F:ATP binding"/>
    <property type="evidence" value="ECO:0007669"/>
    <property type="project" value="UniProtKB-UniRule"/>
</dbReference>
<feature type="region of interest" description="Disordered" evidence="20">
    <location>
        <begin position="404"/>
        <end position="444"/>
    </location>
</feature>
<evidence type="ECO:0000256" key="2">
    <source>
        <dbReference type="ARBA" id="ARBA00004496"/>
    </source>
</evidence>
<dbReference type="InterPro" id="IPR050629">
    <property type="entry name" value="STE20/SPS1-PAK"/>
</dbReference>
<dbReference type="CDD" id="cd06610">
    <property type="entry name" value="STKc_OSR1_SPAK"/>
    <property type="match status" value="1"/>
</dbReference>